<proteinExistence type="predicted"/>
<feature type="non-terminal residue" evidence="2">
    <location>
        <position position="58"/>
    </location>
</feature>
<protein>
    <submittedName>
        <fullName evidence="2">Uncharacterized protein</fullName>
    </submittedName>
</protein>
<comment type="caution">
    <text evidence="2">The sequence shown here is derived from an EMBL/GenBank/DDBJ whole genome shotgun (WGS) entry which is preliminary data.</text>
</comment>
<keyword evidence="3" id="KW-1185">Reference proteome</keyword>
<evidence type="ECO:0000313" key="3">
    <source>
        <dbReference type="Proteomes" id="UP001482620"/>
    </source>
</evidence>
<dbReference type="Proteomes" id="UP001482620">
    <property type="component" value="Unassembled WGS sequence"/>
</dbReference>
<evidence type="ECO:0000256" key="1">
    <source>
        <dbReference type="SAM" id="Phobius"/>
    </source>
</evidence>
<dbReference type="EMBL" id="JAHRIQ010012568">
    <property type="protein sequence ID" value="MEQ2224939.1"/>
    <property type="molecule type" value="Genomic_DNA"/>
</dbReference>
<reference evidence="2 3" key="1">
    <citation type="submission" date="2021-06" db="EMBL/GenBank/DDBJ databases">
        <authorList>
            <person name="Palmer J.M."/>
        </authorList>
    </citation>
    <scope>NUCLEOTIDE SEQUENCE [LARGE SCALE GENOMIC DNA]</scope>
    <source>
        <strain evidence="3">if_2019</strain>
        <tissue evidence="2">Muscle</tissue>
    </source>
</reference>
<keyword evidence="1" id="KW-1133">Transmembrane helix</keyword>
<evidence type="ECO:0000313" key="2">
    <source>
        <dbReference type="EMBL" id="MEQ2224939.1"/>
    </source>
</evidence>
<keyword evidence="1" id="KW-0472">Membrane</keyword>
<name>A0ABV0SXE6_9TELE</name>
<accession>A0ABV0SXE6</accession>
<keyword evidence="1" id="KW-0812">Transmembrane</keyword>
<feature type="transmembrane region" description="Helical" evidence="1">
    <location>
        <begin position="35"/>
        <end position="57"/>
    </location>
</feature>
<organism evidence="2 3">
    <name type="scientific">Ilyodon furcidens</name>
    <name type="common">goldbreast splitfin</name>
    <dbReference type="NCBI Taxonomy" id="33524"/>
    <lineage>
        <taxon>Eukaryota</taxon>
        <taxon>Metazoa</taxon>
        <taxon>Chordata</taxon>
        <taxon>Craniata</taxon>
        <taxon>Vertebrata</taxon>
        <taxon>Euteleostomi</taxon>
        <taxon>Actinopterygii</taxon>
        <taxon>Neopterygii</taxon>
        <taxon>Teleostei</taxon>
        <taxon>Neoteleostei</taxon>
        <taxon>Acanthomorphata</taxon>
        <taxon>Ovalentaria</taxon>
        <taxon>Atherinomorphae</taxon>
        <taxon>Cyprinodontiformes</taxon>
        <taxon>Goodeidae</taxon>
        <taxon>Ilyodon</taxon>
    </lineage>
</organism>
<gene>
    <name evidence="2" type="ORF">ILYODFUR_012491</name>
</gene>
<sequence>MIARSSGEQKQHISSVVKQLSTTTAYLNHLKMMRLLFLCVLLLLPAATGMFSSLICFQ</sequence>